<dbReference type="InterPro" id="IPR010262">
    <property type="entry name" value="Arylsulfotransferase_bact"/>
</dbReference>
<reference evidence="2 3" key="1">
    <citation type="submission" date="2020-08" db="EMBL/GenBank/DDBJ databases">
        <title>Genome public.</title>
        <authorList>
            <person name="Liu C."/>
            <person name="Sun Q."/>
        </authorList>
    </citation>
    <scope>NUCLEOTIDE SEQUENCE [LARGE SCALE GENOMIC DNA]</scope>
    <source>
        <strain evidence="2 3">NSJ-37</strain>
    </source>
</reference>
<evidence type="ECO:0000313" key="2">
    <source>
        <dbReference type="EMBL" id="MBC8561272.1"/>
    </source>
</evidence>
<dbReference type="InterPro" id="IPR035391">
    <property type="entry name" value="Arylsulfotran_N"/>
</dbReference>
<dbReference type="InterPro" id="IPR038477">
    <property type="entry name" value="ASST_N_sf"/>
</dbReference>
<dbReference type="Proteomes" id="UP000606193">
    <property type="component" value="Unassembled WGS sequence"/>
</dbReference>
<keyword evidence="3" id="KW-1185">Reference proteome</keyword>
<dbReference type="RefSeq" id="WP_249296990.1">
    <property type="nucleotide sequence ID" value="NZ_JACRSX010000001.1"/>
</dbReference>
<feature type="domain" description="Arylsulfotransferase N-terminal" evidence="1">
    <location>
        <begin position="116"/>
        <end position="191"/>
    </location>
</feature>
<sequence>MKKKLLTILITSLVMIAGMGAFLWKMNSVNRQQEKKKAALLQEEMDTDTKDKALEDVDKLELQTLYLSGDKKNVVTREYGSVDAIYNKAKSAAAEDMLTDIKKKRDYSEEDPLWAYNPYGTNPESLYMYFKSKGRFYCRYTVSVDDDKIPDFTRTLDNGASGNVAMEHEYQIIGLVPDKTNYLIFRLYNKKDELANTLYYKVDMPKSYSGAQTILKLEEGRSKTPLQNGLYTVFAGTGTKKQAVLLYDNSGVLRGEFPTKEIGYNMEQIYDTLVYEVDDNTLARVNELGQVVDCLEIPLHHIYGEFAYDGAGAVYVLAQPVQRSQSLGSVVKVEVNSGDVSDALDLSDIPSLVKLVKRADKSGKLKGRNYMAPDSVQVTGINQLLLGSSKYSTIMKVSNVNSLMPKLDYMMTDQKLWNISGKGKAMKRLRKKLLTKALADGQAEPTQATPIVNSILDSGKTTTPELFRSQYGQNALVVEKSSNLAEGQYYVGMLNNNAGRGTSGQKNNSYYYKYLVDESAGTYALLEKERLTWNEKGGNVTPYDESFLYCRSGDHIFEETGKDGRQIRSFHVKGALYRVYKNDWKGFWFY</sequence>
<protein>
    <submittedName>
        <fullName evidence="2">Aryl-sulfate sulfotransferase</fullName>
    </submittedName>
</protein>
<name>A0ABR7MY07_9FIRM</name>
<dbReference type="EMBL" id="JACRSX010000001">
    <property type="protein sequence ID" value="MBC8561272.1"/>
    <property type="molecule type" value="Genomic_DNA"/>
</dbReference>
<comment type="caution">
    <text evidence="2">The sequence shown here is derived from an EMBL/GenBank/DDBJ whole genome shotgun (WGS) entry which is preliminary data.</text>
</comment>
<dbReference type="Gene3D" id="2.60.40.3100">
    <property type="entry name" value="Arylsulphate sulphotransferase monomer, N-terminal domain"/>
    <property type="match status" value="1"/>
</dbReference>
<gene>
    <name evidence="2" type="ORF">H8704_01260</name>
</gene>
<dbReference type="Pfam" id="PF17425">
    <property type="entry name" value="Arylsulfotran_N"/>
    <property type="match status" value="1"/>
</dbReference>
<proteinExistence type="predicted"/>
<organism evidence="2 3">
    <name type="scientific">Jutongia huaianensis</name>
    <dbReference type="NCBI Taxonomy" id="2763668"/>
    <lineage>
        <taxon>Bacteria</taxon>
        <taxon>Bacillati</taxon>
        <taxon>Bacillota</taxon>
        <taxon>Clostridia</taxon>
        <taxon>Lachnospirales</taxon>
        <taxon>Lachnospiraceae</taxon>
        <taxon>Jutongia</taxon>
    </lineage>
</organism>
<evidence type="ECO:0000313" key="3">
    <source>
        <dbReference type="Proteomes" id="UP000606193"/>
    </source>
</evidence>
<evidence type="ECO:0000259" key="1">
    <source>
        <dbReference type="Pfam" id="PF17425"/>
    </source>
</evidence>
<accession>A0ABR7MY07</accession>
<dbReference type="Pfam" id="PF05935">
    <property type="entry name" value="Arylsulfotrans"/>
    <property type="match status" value="1"/>
</dbReference>